<evidence type="ECO:0000313" key="7">
    <source>
        <dbReference type="EMBL" id="KAL2822219.1"/>
    </source>
</evidence>
<keyword evidence="8" id="KW-1185">Reference proteome</keyword>
<dbReference type="EMBL" id="JBFXLS010000059">
    <property type="protein sequence ID" value="KAL2822219.1"/>
    <property type="molecule type" value="Genomic_DNA"/>
</dbReference>
<name>A0ABR4I379_9EURO</name>
<dbReference type="SUPFAM" id="SSF48403">
    <property type="entry name" value="Ankyrin repeat"/>
    <property type="match status" value="2"/>
</dbReference>
<dbReference type="Pfam" id="PF00023">
    <property type="entry name" value="Ank"/>
    <property type="match status" value="1"/>
</dbReference>
<dbReference type="InterPro" id="IPR056125">
    <property type="entry name" value="DUF7708"/>
</dbReference>
<proteinExistence type="predicted"/>
<dbReference type="InterPro" id="IPR054471">
    <property type="entry name" value="GPIID_WHD"/>
</dbReference>
<protein>
    <submittedName>
        <fullName evidence="7">Ankyrin repeat-containing domain protein</fullName>
    </submittedName>
</protein>
<dbReference type="InterPro" id="IPR002110">
    <property type="entry name" value="Ankyrin_rpt"/>
</dbReference>
<dbReference type="Proteomes" id="UP001610335">
    <property type="component" value="Unassembled WGS sequence"/>
</dbReference>
<feature type="domain" description="DUF7708" evidence="5">
    <location>
        <begin position="104"/>
        <end position="205"/>
    </location>
</feature>
<dbReference type="Pfam" id="PF12796">
    <property type="entry name" value="Ank_2"/>
    <property type="match status" value="4"/>
</dbReference>
<accession>A0ABR4I379</accession>
<dbReference type="InterPro" id="IPR027417">
    <property type="entry name" value="P-loop_NTPase"/>
</dbReference>
<dbReference type="SMART" id="SM00248">
    <property type="entry name" value="ANK"/>
    <property type="match status" value="13"/>
</dbReference>
<evidence type="ECO:0000256" key="3">
    <source>
        <dbReference type="PROSITE-ProRule" id="PRU00023"/>
    </source>
</evidence>
<dbReference type="PANTHER" id="PTHR24123">
    <property type="entry name" value="ANKYRIN REPEAT-CONTAINING"/>
    <property type="match status" value="1"/>
</dbReference>
<evidence type="ECO:0000259" key="6">
    <source>
        <dbReference type="Pfam" id="PF24883"/>
    </source>
</evidence>
<dbReference type="Gene3D" id="1.25.40.20">
    <property type="entry name" value="Ankyrin repeat-containing domain"/>
    <property type="match status" value="4"/>
</dbReference>
<dbReference type="Gene3D" id="3.40.50.300">
    <property type="entry name" value="P-loop containing nucleotide triphosphate hydrolases"/>
    <property type="match status" value="1"/>
</dbReference>
<keyword evidence="1" id="KW-0677">Repeat</keyword>
<feature type="repeat" description="ANK" evidence="3">
    <location>
        <begin position="731"/>
        <end position="763"/>
    </location>
</feature>
<feature type="domain" description="GPI inositol-deacylase winged helix" evidence="4">
    <location>
        <begin position="521"/>
        <end position="594"/>
    </location>
</feature>
<dbReference type="Pfam" id="PF24809">
    <property type="entry name" value="DUF7708"/>
    <property type="match status" value="1"/>
</dbReference>
<dbReference type="PROSITE" id="PS50088">
    <property type="entry name" value="ANK_REPEAT"/>
    <property type="match status" value="2"/>
</dbReference>
<evidence type="ECO:0000259" key="5">
    <source>
        <dbReference type="Pfam" id="PF24809"/>
    </source>
</evidence>
<dbReference type="Pfam" id="PF24883">
    <property type="entry name" value="NPHP3_N"/>
    <property type="match status" value="1"/>
</dbReference>
<reference evidence="7 8" key="1">
    <citation type="submission" date="2024-07" db="EMBL/GenBank/DDBJ databases">
        <title>Section-level genome sequencing and comparative genomics of Aspergillus sections Usti and Cavernicolus.</title>
        <authorList>
            <consortium name="Lawrence Berkeley National Laboratory"/>
            <person name="Nybo J.L."/>
            <person name="Vesth T.C."/>
            <person name="Theobald S."/>
            <person name="Frisvad J.C."/>
            <person name="Larsen T.O."/>
            <person name="Kjaerboelling I."/>
            <person name="Rothschild-Mancinelli K."/>
            <person name="Lyhne E.K."/>
            <person name="Kogle M.E."/>
            <person name="Barry K."/>
            <person name="Clum A."/>
            <person name="Na H."/>
            <person name="Ledsgaard L."/>
            <person name="Lin J."/>
            <person name="Lipzen A."/>
            <person name="Kuo A."/>
            <person name="Riley R."/>
            <person name="Mondo S."/>
            <person name="LaButti K."/>
            <person name="Haridas S."/>
            <person name="Pangalinan J."/>
            <person name="Salamov A.A."/>
            <person name="Simmons B.A."/>
            <person name="Magnuson J.K."/>
            <person name="Chen J."/>
            <person name="Drula E."/>
            <person name="Henrissat B."/>
            <person name="Wiebenga A."/>
            <person name="Lubbers R.J."/>
            <person name="Gomes A.C."/>
            <person name="Makela M.R."/>
            <person name="Stajich J."/>
            <person name="Grigoriev I.V."/>
            <person name="Mortensen U.H."/>
            <person name="De vries R.P."/>
            <person name="Baker S.E."/>
            <person name="Andersen M.R."/>
        </authorList>
    </citation>
    <scope>NUCLEOTIDE SEQUENCE [LARGE SCALE GENOMIC DNA]</scope>
    <source>
        <strain evidence="7 8">CBS 600.67</strain>
    </source>
</reference>
<dbReference type="PANTHER" id="PTHR24123:SF33">
    <property type="entry name" value="PROTEIN HOS4"/>
    <property type="match status" value="1"/>
</dbReference>
<dbReference type="PROSITE" id="PS50297">
    <property type="entry name" value="ANK_REP_REGION"/>
    <property type="match status" value="2"/>
</dbReference>
<evidence type="ECO:0000256" key="1">
    <source>
        <dbReference type="ARBA" id="ARBA00022737"/>
    </source>
</evidence>
<feature type="domain" description="Nephrocystin 3-like N-terminal" evidence="6">
    <location>
        <begin position="274"/>
        <end position="390"/>
    </location>
</feature>
<evidence type="ECO:0000259" key="4">
    <source>
        <dbReference type="Pfam" id="PF22939"/>
    </source>
</evidence>
<dbReference type="InterPro" id="IPR036770">
    <property type="entry name" value="Ankyrin_rpt-contain_sf"/>
</dbReference>
<keyword evidence="2 3" id="KW-0040">ANK repeat</keyword>
<feature type="repeat" description="ANK" evidence="3">
    <location>
        <begin position="933"/>
        <end position="955"/>
    </location>
</feature>
<evidence type="ECO:0000256" key="2">
    <source>
        <dbReference type="ARBA" id="ARBA00023043"/>
    </source>
</evidence>
<dbReference type="InterPro" id="IPR051165">
    <property type="entry name" value="Multifunctional_ANK_Repeat"/>
</dbReference>
<gene>
    <name evidence="7" type="ORF">BDW59DRAFT_163812</name>
</gene>
<dbReference type="Pfam" id="PF22939">
    <property type="entry name" value="WHD_GPIID"/>
    <property type="match status" value="1"/>
</dbReference>
<organism evidence="7 8">
    <name type="scientific">Aspergillus cavernicola</name>
    <dbReference type="NCBI Taxonomy" id="176166"/>
    <lineage>
        <taxon>Eukaryota</taxon>
        <taxon>Fungi</taxon>
        <taxon>Dikarya</taxon>
        <taxon>Ascomycota</taxon>
        <taxon>Pezizomycotina</taxon>
        <taxon>Eurotiomycetes</taxon>
        <taxon>Eurotiomycetidae</taxon>
        <taxon>Eurotiales</taxon>
        <taxon>Aspergillaceae</taxon>
        <taxon>Aspergillus</taxon>
        <taxon>Aspergillus subgen. Nidulantes</taxon>
    </lineage>
</organism>
<dbReference type="InterPro" id="IPR056884">
    <property type="entry name" value="NPHP3-like_N"/>
</dbReference>
<comment type="caution">
    <text evidence="7">The sequence shown here is derived from an EMBL/GenBank/DDBJ whole genome shotgun (WGS) entry which is preliminary data.</text>
</comment>
<sequence length="1197" mass="132551">MSTALTKAARLKPEIRLGQAVSEFQVNLSSLEKATFRSQQTNACKNPPDIRDVMQLTAELNRCTGAHGQCFGPRVTSILRAVQQFASLGDIVVGGSQNLLACGVWSVVRLTLVAVVKHSTYFERLSSMLMAAGRSAPRYQAMAIVYPKSEALRSYMMEYFIVIVRLCQHVMKSGQKSGLRHWVETMSDSSYDGYQSELELWASSIKEEVNVLMARQVAAEAKANAWFRSHVTRRHESRAPAKRLKTRKETLDACSTYDHETSWKRLRKLRNSTLGSGKSVLLANVVDDLHWDADPGATVAYFFCQPDAVESTKAATVIGSLARQLLHPVANLDAACEFLLGSRCTDTKHLLDLLRQTLPSTYLAYFVLDGLDICHVDEQFLILDILRSLQLNTFLMLCISFRLEPSESRISSFDRFSGVTLFTMPENNPDIGAFINSELQRCLEKGSLGINDPLLILEIQESLRKGAQGMFLWVAMQIKALCLERTDADIRQAIQALPRDLSEVYSIILRKSRGGDASYQMRIFELVAAACRPLTPEEMREALSINPGDKIWSPRHLVNDIYSTLACCGGLLIVDEEDLGIRMVHHSVIAFLLRRFEQFDLQRAKRGIAEIIVTCVNYEAFSKEITPLRAPIIHGNSISSAVVSSAAYSLGQSQRLALKLLRLGPQADKDIGPALLNSIGHHKTKAPLSFYQYSSSWWPDHIWDLDYKNPVMARFLSDTLATVDPNRTDSHGRTLLSLAAERGYEDIVLLLLSHGARDSPNSAGQTLLMQAVEAGRISLVAALLNSKNVQIDAPDLMGRTCLSLAMIAKNHTIIELLLKYPQINADHQDINGRTPLIWAVFSNFLRGVELLMMLPNFNATTPDKSLDTPLHAAACYGYIKILQYLVNRTRPDLNSQNSRQQTPIWVAAANGHEDIVSYLASIDSVNLNSRSIDGQSPLLVATINGHERVVEILIRCNRVDDSVEDDEGCKALSIAAKNGHVELVKILANSGRMLLNHRNQRGESPLWLAAAEGHHTVVEAMVSFEGVDRHCQDALGLTPFWIAASFGHWRVVELLGKLETQNPNVPNRAGITPLSIAASRGHEAVMASIARLKTVPLNADELNTTLWSAAHRGNAGVVQVLAAFEMVDVNFVNDEDESRRTPLLAAIDGHHKVTVQALLDSDRVDLSRADHKGCTPLDMARNLGFEDIAAILSEKNT</sequence>
<evidence type="ECO:0000313" key="8">
    <source>
        <dbReference type="Proteomes" id="UP001610335"/>
    </source>
</evidence>